<dbReference type="Proteomes" id="UP000224567">
    <property type="component" value="Unassembled WGS sequence"/>
</dbReference>
<proteinExistence type="predicted"/>
<gene>
    <name evidence="2" type="ORF">CQW23_17255</name>
</gene>
<dbReference type="OrthoDB" id="5945798at2759"/>
<reference evidence="3" key="2">
    <citation type="journal article" date="2017" name="J. Anim. Genet.">
        <title>Multiple reference genome sequences of hot pepper reveal the massive evolution of plant disease resistance genes by retroduplication.</title>
        <authorList>
            <person name="Kim S."/>
            <person name="Park J."/>
            <person name="Yeom S.-I."/>
            <person name="Kim Y.-M."/>
            <person name="Seo E."/>
            <person name="Kim K.-T."/>
            <person name="Kim M.-S."/>
            <person name="Lee J.M."/>
            <person name="Cheong K."/>
            <person name="Shin H.-S."/>
            <person name="Kim S.-B."/>
            <person name="Han K."/>
            <person name="Lee J."/>
            <person name="Park M."/>
            <person name="Lee H.-A."/>
            <person name="Lee H.-Y."/>
            <person name="Lee Y."/>
            <person name="Oh S."/>
            <person name="Lee J.H."/>
            <person name="Choi E."/>
            <person name="Choi E."/>
            <person name="Lee S.E."/>
            <person name="Jeon J."/>
            <person name="Kim H."/>
            <person name="Choi G."/>
            <person name="Song H."/>
            <person name="Lee J."/>
            <person name="Lee S.-C."/>
            <person name="Kwon J.-K."/>
            <person name="Lee H.-Y."/>
            <person name="Koo N."/>
            <person name="Hong Y."/>
            <person name="Kim R.W."/>
            <person name="Kang W.-H."/>
            <person name="Huh J.H."/>
            <person name="Kang B.-C."/>
            <person name="Yang T.-J."/>
            <person name="Lee Y.-H."/>
            <person name="Bennetzen J.L."/>
            <person name="Choi D."/>
        </authorList>
    </citation>
    <scope>NUCLEOTIDE SEQUENCE [LARGE SCALE GENOMIC DNA]</scope>
    <source>
        <strain evidence="3">cv. PBC81</strain>
    </source>
</reference>
<feature type="compositionally biased region" description="Polar residues" evidence="1">
    <location>
        <begin position="37"/>
        <end position="51"/>
    </location>
</feature>
<sequence>MSQKKWGKLSKKGVKITRSRCKQVGHNKTMYAKMNGMGSSNSSQPSTQPAASWNPPPPQSSSICGDTSVIAKDTYTQSQTTRSSFTFHTYTTTQSSQSGSICPDIAAVPRAPQRKVSSVAGRGQGVVSRGQGAAGRGKCGSSRGQCGAEKGGGSGRGQGRIGVYAETDFKEEDLVLKDQMLAGAQHTSNKVDCLVCSYCFCFIGSIELQIGRKLYLEQLGVSSNNECHMEKDCDNSDSSVGEDDSDVEDQQVSGECSSSPSKDKISLPKDVVESLFHGEMKLPYSEKFSLPPIVSCPGGCKENYYCRIVHFLFSGVLHLLLISYQTAILLRKSEVISFTILRHKKLKEGRHEGKGKQVISESIDFSLLGQAWKPVSMGYKRRWWDCIALPDDVDGSDEASFRMQIKELALTVILLGSDVACLRFPPSLQSASNVLKCF</sequence>
<keyword evidence="3" id="KW-1185">Reference proteome</keyword>
<feature type="compositionally biased region" description="Acidic residues" evidence="1">
    <location>
        <begin position="240"/>
        <end position="249"/>
    </location>
</feature>
<dbReference type="InterPro" id="IPR044237">
    <property type="entry name" value="ATXR2-like"/>
</dbReference>
<feature type="region of interest" description="Disordered" evidence="1">
    <location>
        <begin position="1"/>
        <end position="65"/>
    </location>
</feature>
<dbReference type="GO" id="GO:0008168">
    <property type="term" value="F:methyltransferase activity"/>
    <property type="evidence" value="ECO:0007669"/>
    <property type="project" value="InterPro"/>
</dbReference>
<feature type="region of interest" description="Disordered" evidence="1">
    <location>
        <begin position="113"/>
        <end position="139"/>
    </location>
</feature>
<reference evidence="2 3" key="1">
    <citation type="journal article" date="2017" name="Genome Biol.">
        <title>New reference genome sequences of hot pepper reveal the massive evolution of plant disease-resistance genes by retroduplication.</title>
        <authorList>
            <person name="Kim S."/>
            <person name="Park J."/>
            <person name="Yeom S.I."/>
            <person name="Kim Y.M."/>
            <person name="Seo E."/>
            <person name="Kim K.T."/>
            <person name="Kim M.S."/>
            <person name="Lee J.M."/>
            <person name="Cheong K."/>
            <person name="Shin H.S."/>
            <person name="Kim S.B."/>
            <person name="Han K."/>
            <person name="Lee J."/>
            <person name="Park M."/>
            <person name="Lee H.A."/>
            <person name="Lee H.Y."/>
            <person name="Lee Y."/>
            <person name="Oh S."/>
            <person name="Lee J.H."/>
            <person name="Choi E."/>
            <person name="Choi E."/>
            <person name="Lee S.E."/>
            <person name="Jeon J."/>
            <person name="Kim H."/>
            <person name="Choi G."/>
            <person name="Song H."/>
            <person name="Lee J."/>
            <person name="Lee S.C."/>
            <person name="Kwon J.K."/>
            <person name="Lee H.Y."/>
            <person name="Koo N."/>
            <person name="Hong Y."/>
            <person name="Kim R.W."/>
            <person name="Kang W.H."/>
            <person name="Huh J.H."/>
            <person name="Kang B.C."/>
            <person name="Yang T.J."/>
            <person name="Lee Y.H."/>
            <person name="Bennetzen J.L."/>
            <person name="Choi D."/>
        </authorList>
    </citation>
    <scope>NUCLEOTIDE SEQUENCE [LARGE SCALE GENOMIC DNA]</scope>
    <source>
        <strain evidence="3">cv. PBC81</strain>
    </source>
</reference>
<feature type="region of interest" description="Disordered" evidence="1">
    <location>
        <begin position="231"/>
        <end position="265"/>
    </location>
</feature>
<protein>
    <recommendedName>
        <fullName evidence="4">Histone-lysine N-methyltransferase ATXR2</fullName>
    </recommendedName>
</protein>
<dbReference type="PANTHER" id="PTHR47436">
    <property type="entry name" value="HISTONE-LYSINE N-METHYLTRANSFERASE ATXR2"/>
    <property type="match status" value="1"/>
</dbReference>
<dbReference type="STRING" id="33114.A0A2G2WDP3"/>
<feature type="compositionally biased region" description="Low complexity" evidence="1">
    <location>
        <begin position="117"/>
        <end position="131"/>
    </location>
</feature>
<evidence type="ECO:0000313" key="2">
    <source>
        <dbReference type="EMBL" id="PHT43230.1"/>
    </source>
</evidence>
<evidence type="ECO:0000313" key="3">
    <source>
        <dbReference type="Proteomes" id="UP000224567"/>
    </source>
</evidence>
<dbReference type="PANTHER" id="PTHR47436:SF1">
    <property type="entry name" value="SET DOMAIN-CONTAINING PROTEIN"/>
    <property type="match status" value="1"/>
</dbReference>
<evidence type="ECO:0000256" key="1">
    <source>
        <dbReference type="SAM" id="MobiDB-lite"/>
    </source>
</evidence>
<organism evidence="2 3">
    <name type="scientific">Capsicum baccatum</name>
    <name type="common">Peruvian pepper</name>
    <dbReference type="NCBI Taxonomy" id="33114"/>
    <lineage>
        <taxon>Eukaryota</taxon>
        <taxon>Viridiplantae</taxon>
        <taxon>Streptophyta</taxon>
        <taxon>Embryophyta</taxon>
        <taxon>Tracheophyta</taxon>
        <taxon>Spermatophyta</taxon>
        <taxon>Magnoliopsida</taxon>
        <taxon>eudicotyledons</taxon>
        <taxon>Gunneridae</taxon>
        <taxon>Pentapetalae</taxon>
        <taxon>asterids</taxon>
        <taxon>lamiids</taxon>
        <taxon>Solanales</taxon>
        <taxon>Solanaceae</taxon>
        <taxon>Solanoideae</taxon>
        <taxon>Capsiceae</taxon>
        <taxon>Capsicum</taxon>
    </lineage>
</organism>
<feature type="compositionally biased region" description="Basic residues" evidence="1">
    <location>
        <begin position="1"/>
        <end position="25"/>
    </location>
</feature>
<name>A0A2G2WDP3_CAPBA</name>
<accession>A0A2G2WDP3</accession>
<dbReference type="EMBL" id="MLFT02000007">
    <property type="protein sequence ID" value="PHT43230.1"/>
    <property type="molecule type" value="Genomic_DNA"/>
</dbReference>
<comment type="caution">
    <text evidence="2">The sequence shown here is derived from an EMBL/GenBank/DDBJ whole genome shotgun (WGS) entry which is preliminary data.</text>
</comment>
<evidence type="ECO:0008006" key="4">
    <source>
        <dbReference type="Google" id="ProtNLM"/>
    </source>
</evidence>
<dbReference type="AlphaFoldDB" id="A0A2G2WDP3"/>